<dbReference type="SUPFAM" id="SSF46785">
    <property type="entry name" value="Winged helix' DNA-binding domain"/>
    <property type="match status" value="1"/>
</dbReference>
<gene>
    <name evidence="5" type="ORF">GJR95_23820</name>
</gene>
<evidence type="ECO:0000256" key="1">
    <source>
        <dbReference type="ARBA" id="ARBA00023015"/>
    </source>
</evidence>
<reference evidence="5 6" key="1">
    <citation type="submission" date="2019-11" db="EMBL/GenBank/DDBJ databases">
        <title>Spirosoma endbachense sp. nov., isolated from a natural salt meadow.</title>
        <authorList>
            <person name="Rojas J."/>
            <person name="Ambika Manirajan B."/>
            <person name="Ratering S."/>
            <person name="Suarez C."/>
            <person name="Geissler-Plaum R."/>
            <person name="Schnell S."/>
        </authorList>
    </citation>
    <scope>NUCLEOTIDE SEQUENCE [LARGE SCALE GENOMIC DNA]</scope>
    <source>
        <strain evidence="5 6">I-24</strain>
    </source>
</reference>
<dbReference type="SMART" id="SM01134">
    <property type="entry name" value="DeoRC"/>
    <property type="match status" value="1"/>
</dbReference>
<dbReference type="Proteomes" id="UP000464577">
    <property type="component" value="Chromosome"/>
</dbReference>
<evidence type="ECO:0000313" key="5">
    <source>
        <dbReference type="EMBL" id="QHV97846.1"/>
    </source>
</evidence>
<dbReference type="PROSITE" id="PS00894">
    <property type="entry name" value="HTH_DEOR_1"/>
    <property type="match status" value="1"/>
</dbReference>
<dbReference type="Gene3D" id="1.10.10.10">
    <property type="entry name" value="Winged helix-like DNA-binding domain superfamily/Winged helix DNA-binding domain"/>
    <property type="match status" value="1"/>
</dbReference>
<dbReference type="GO" id="GO:0003700">
    <property type="term" value="F:DNA-binding transcription factor activity"/>
    <property type="evidence" value="ECO:0007669"/>
    <property type="project" value="InterPro"/>
</dbReference>
<dbReference type="KEGG" id="senf:GJR95_23820"/>
<keyword evidence="2" id="KW-0238">DNA-binding</keyword>
<dbReference type="InterPro" id="IPR037171">
    <property type="entry name" value="NagB/RpiA_transferase-like"/>
</dbReference>
<dbReference type="PANTHER" id="PTHR30363">
    <property type="entry name" value="HTH-TYPE TRANSCRIPTIONAL REGULATOR SRLR-RELATED"/>
    <property type="match status" value="1"/>
</dbReference>
<keyword evidence="1" id="KW-0805">Transcription regulation</keyword>
<proteinExistence type="predicted"/>
<dbReference type="InterPro" id="IPR036390">
    <property type="entry name" value="WH_DNA-bd_sf"/>
</dbReference>
<feature type="domain" description="HTH deoR-type" evidence="4">
    <location>
        <begin position="6"/>
        <end position="61"/>
    </location>
</feature>
<dbReference type="InterPro" id="IPR050313">
    <property type="entry name" value="Carb_Metab_HTH_regulators"/>
</dbReference>
<keyword evidence="6" id="KW-1185">Reference proteome</keyword>
<dbReference type="EMBL" id="CP045997">
    <property type="protein sequence ID" value="QHV97846.1"/>
    <property type="molecule type" value="Genomic_DNA"/>
</dbReference>
<dbReference type="InterPro" id="IPR018356">
    <property type="entry name" value="Tscrpt_reg_HTH_DeoR_CS"/>
</dbReference>
<dbReference type="AlphaFoldDB" id="A0A6P1W2E9"/>
<evidence type="ECO:0000256" key="3">
    <source>
        <dbReference type="ARBA" id="ARBA00023163"/>
    </source>
</evidence>
<name>A0A6P1W2E9_9BACT</name>
<dbReference type="PROSITE" id="PS51000">
    <property type="entry name" value="HTH_DEOR_2"/>
    <property type="match status" value="1"/>
</dbReference>
<dbReference type="Gene3D" id="3.40.50.1360">
    <property type="match status" value="1"/>
</dbReference>
<dbReference type="PANTHER" id="PTHR30363:SF46">
    <property type="entry name" value="LYSR FAMILY TRANSCRIPTIONAL REGULATOR"/>
    <property type="match status" value="1"/>
</dbReference>
<evidence type="ECO:0000259" key="4">
    <source>
        <dbReference type="PROSITE" id="PS51000"/>
    </source>
</evidence>
<protein>
    <submittedName>
        <fullName evidence="5">DeoR family transcriptional regulator</fullName>
    </submittedName>
</protein>
<accession>A0A6P1W2E9</accession>
<dbReference type="InterPro" id="IPR001034">
    <property type="entry name" value="DeoR_HTH"/>
</dbReference>
<keyword evidence="3" id="KW-0804">Transcription</keyword>
<dbReference type="Pfam" id="PF00455">
    <property type="entry name" value="DeoRC"/>
    <property type="match status" value="1"/>
</dbReference>
<dbReference type="Pfam" id="PF08220">
    <property type="entry name" value="HTH_DeoR"/>
    <property type="match status" value="1"/>
</dbReference>
<evidence type="ECO:0000256" key="2">
    <source>
        <dbReference type="ARBA" id="ARBA00023125"/>
    </source>
</evidence>
<dbReference type="SMART" id="SM00420">
    <property type="entry name" value="HTH_DEOR"/>
    <property type="match status" value="1"/>
</dbReference>
<evidence type="ECO:0000313" key="6">
    <source>
        <dbReference type="Proteomes" id="UP000464577"/>
    </source>
</evidence>
<dbReference type="GO" id="GO:0003677">
    <property type="term" value="F:DNA binding"/>
    <property type="evidence" value="ECO:0007669"/>
    <property type="project" value="UniProtKB-KW"/>
</dbReference>
<dbReference type="PRINTS" id="PR00037">
    <property type="entry name" value="HTHLACR"/>
</dbReference>
<dbReference type="SUPFAM" id="SSF100950">
    <property type="entry name" value="NagB/RpiA/CoA transferase-like"/>
    <property type="match status" value="1"/>
</dbReference>
<sequence>MVIRSMAERHQLILQQLKEYGRVTIQELSDLMDVSGVTIRKDLKVLEDKSLIFRTRGGGSLANPYAYEKPVDEKALIKAEEKQKIAKAALTLINPHDSIIIGSGTTVFELARCLYPSKPLTVITPAVKVAQELSNRAHVEVLQLGGLIRPNSYSVVGSQAERMLENLSCGLLFIGVDGIDFDFGLSISNLIETSLNQKMIETAQHVAVMADWSKIGKRGIGKIGDLDQVHYFVTDSGISSEAVQLLEDRGIKVLIG</sequence>
<dbReference type="InterPro" id="IPR036388">
    <property type="entry name" value="WH-like_DNA-bd_sf"/>
</dbReference>
<dbReference type="InterPro" id="IPR014036">
    <property type="entry name" value="DeoR-like_C"/>
</dbReference>
<organism evidence="5 6">
    <name type="scientific">Spirosoma endbachense</name>
    <dbReference type="NCBI Taxonomy" id="2666025"/>
    <lineage>
        <taxon>Bacteria</taxon>
        <taxon>Pseudomonadati</taxon>
        <taxon>Bacteroidota</taxon>
        <taxon>Cytophagia</taxon>
        <taxon>Cytophagales</taxon>
        <taxon>Cytophagaceae</taxon>
        <taxon>Spirosoma</taxon>
    </lineage>
</organism>